<dbReference type="SMART" id="SM01283">
    <property type="entry name" value="Costars"/>
    <property type="match status" value="1"/>
</dbReference>
<accession>A0ABR3N6I2</accession>
<dbReference type="Pfam" id="PF14705">
    <property type="entry name" value="Costars"/>
    <property type="match status" value="1"/>
</dbReference>
<dbReference type="InterPro" id="IPR026111">
    <property type="entry name" value="Abra"/>
</dbReference>
<feature type="compositionally biased region" description="Polar residues" evidence="1">
    <location>
        <begin position="279"/>
        <end position="288"/>
    </location>
</feature>
<proteinExistence type="predicted"/>
<dbReference type="Gene3D" id="1.10.10.1540">
    <property type="entry name" value="Costar domain"/>
    <property type="match status" value="1"/>
</dbReference>
<name>A0ABR3N6I2_9TELE</name>
<dbReference type="Proteomes" id="UP001558613">
    <property type="component" value="Unassembled WGS sequence"/>
</dbReference>
<reference evidence="3 4" key="1">
    <citation type="submission" date="2023-09" db="EMBL/GenBank/DDBJ databases">
        <authorList>
            <person name="Wang M."/>
        </authorList>
    </citation>
    <scope>NUCLEOTIDE SEQUENCE [LARGE SCALE GENOMIC DNA]</scope>
    <source>
        <strain evidence="3">GT-2023</strain>
        <tissue evidence="3">Liver</tissue>
    </source>
</reference>
<organism evidence="3 4">
    <name type="scientific">Cirrhinus molitorella</name>
    <name type="common">mud carp</name>
    <dbReference type="NCBI Taxonomy" id="172907"/>
    <lineage>
        <taxon>Eukaryota</taxon>
        <taxon>Metazoa</taxon>
        <taxon>Chordata</taxon>
        <taxon>Craniata</taxon>
        <taxon>Vertebrata</taxon>
        <taxon>Euteleostomi</taxon>
        <taxon>Actinopterygii</taxon>
        <taxon>Neopterygii</taxon>
        <taxon>Teleostei</taxon>
        <taxon>Ostariophysi</taxon>
        <taxon>Cypriniformes</taxon>
        <taxon>Cyprinidae</taxon>
        <taxon>Labeoninae</taxon>
        <taxon>Labeonini</taxon>
        <taxon>Cirrhinus</taxon>
    </lineage>
</organism>
<evidence type="ECO:0000256" key="1">
    <source>
        <dbReference type="SAM" id="MobiDB-lite"/>
    </source>
</evidence>
<dbReference type="PANTHER" id="PTHR22739">
    <property type="entry name" value="STRIATED MUSCLE ACTIVATOR OF RHO-DEPENDENT SIGNALING-RELATED"/>
    <property type="match status" value="1"/>
</dbReference>
<dbReference type="InterPro" id="IPR027817">
    <property type="entry name" value="Costars_dom"/>
</dbReference>
<keyword evidence="4" id="KW-1185">Reference proteome</keyword>
<protein>
    <recommendedName>
        <fullName evidence="2">Costars domain-containing protein</fullName>
    </recommendedName>
</protein>
<evidence type="ECO:0000313" key="3">
    <source>
        <dbReference type="EMBL" id="KAL1272380.1"/>
    </source>
</evidence>
<feature type="region of interest" description="Disordered" evidence="1">
    <location>
        <begin position="255"/>
        <end position="297"/>
    </location>
</feature>
<evidence type="ECO:0000313" key="4">
    <source>
        <dbReference type="Proteomes" id="UP001558613"/>
    </source>
</evidence>
<evidence type="ECO:0000259" key="2">
    <source>
        <dbReference type="SMART" id="SM01283"/>
    </source>
</evidence>
<gene>
    <name evidence="3" type="ORF">QQF64_028242</name>
</gene>
<feature type="domain" description="Costars" evidence="2">
    <location>
        <begin position="366"/>
        <end position="442"/>
    </location>
</feature>
<feature type="region of interest" description="Disordered" evidence="1">
    <location>
        <begin position="342"/>
        <end position="364"/>
    </location>
</feature>
<comment type="caution">
    <text evidence="3">The sequence shown here is derived from an EMBL/GenBank/DDBJ whole genome shotgun (WGS) entry which is preliminary data.</text>
</comment>
<dbReference type="PANTHER" id="PTHR22739:SF21">
    <property type="entry name" value="ACTIN-BINDING RHO-ACTIVATING PROTEIN"/>
    <property type="match status" value="1"/>
</dbReference>
<dbReference type="EMBL" id="JAYMGO010000006">
    <property type="protein sequence ID" value="KAL1272380.1"/>
    <property type="molecule type" value="Genomic_DNA"/>
</dbReference>
<sequence length="443" mass="50054">MGASKTRGAVRCDVRDGFCMVARLDRSGHNVATCYSAGEIPLACLGSQWTPCASRGMSHLPLQRTLPLSIHIKDLGEYQQRPNSLRTLRFEPRQPRNTTRAMSTSAAQQNRPFSRAIRKIKVASTVNSLAKSWQSWANKNTEKQDTIPSGWMPDTIIEDAKEKQKEKSEMKLLVTPRVVSVNSEDGVDDQIKTVIVTKAITPKCNEYGKDLVSVIKEKINTNQLTSEDTKNFLGNESPTRRRYCGGKMGTLAKALGQKEEKTMGSSDAEDSGLGEEASLSDNSDQNESAPKKHVNRHKVKIATMNDLRSKWQRFAEDHIEGQKLNPFSEEFDYDHAMASRLQKGDKGYGRPKEGSKTAQRADRAQKHIHREMEEMCFIIRDMGQRDKEGCIRVTFGRLFDRYVKISDKVVGILLRCRKHKMVDFEGEMLWKGQDDDIIITLLV</sequence>
<dbReference type="InterPro" id="IPR038095">
    <property type="entry name" value="Costars_sf"/>
</dbReference>